<protein>
    <recommendedName>
        <fullName evidence="6">Ribosomal protein S8</fullName>
    </recommendedName>
</protein>
<dbReference type="EMBL" id="LZYO01000206">
    <property type="protein sequence ID" value="ODH25986.1"/>
    <property type="molecule type" value="Genomic_DNA"/>
</dbReference>
<evidence type="ECO:0000256" key="3">
    <source>
        <dbReference type="ARBA" id="ARBA00023274"/>
    </source>
</evidence>
<organism evidence="4 5">
    <name type="scientific">Paracoccidioides brasiliensis</name>
    <dbReference type="NCBI Taxonomy" id="121759"/>
    <lineage>
        <taxon>Eukaryota</taxon>
        <taxon>Fungi</taxon>
        <taxon>Dikarya</taxon>
        <taxon>Ascomycota</taxon>
        <taxon>Pezizomycotina</taxon>
        <taxon>Eurotiomycetes</taxon>
        <taxon>Eurotiomycetidae</taxon>
        <taxon>Onygenales</taxon>
        <taxon>Ajellomycetaceae</taxon>
        <taxon>Paracoccidioides</taxon>
    </lineage>
</organism>
<evidence type="ECO:0000256" key="1">
    <source>
        <dbReference type="ARBA" id="ARBA00006471"/>
    </source>
</evidence>
<dbReference type="GO" id="GO:0005840">
    <property type="term" value="C:ribosome"/>
    <property type="evidence" value="ECO:0007669"/>
    <property type="project" value="UniProtKB-KW"/>
</dbReference>
<dbReference type="GO" id="GO:0003735">
    <property type="term" value="F:structural constituent of ribosome"/>
    <property type="evidence" value="ECO:0007669"/>
    <property type="project" value="InterPro"/>
</dbReference>
<dbReference type="InterPro" id="IPR035987">
    <property type="entry name" value="Ribosomal_uS8_sf"/>
</dbReference>
<dbReference type="VEuPathDB" id="FungiDB:PADG_01281"/>
<sequence>MEKSILVSVESIIFNYRRQWWLHAGVGGNRTNSHVWTDVVQRGNIVERYVEWHGYTADERNNHRVELSPAELTQQAVKTGQKLQVETFSAPDVRSLQSAYLSTEDIAADRLTKHLRTVTSEWFSLFPEVQESFESQAWYDVACFRVDSGQWRISCLGDLSLFWRPSARDQGVNRIKLSLPVEVSPKSCVEQTKEIITPFHKRDQTNDEPTSVPTAPNTKATKNTIRGVILCSPFPCRRPLQGSNTQPISTMSLSNLAQVCSSITNASKARLAIISISNTKLHLKLSIALRNAGFISTVVLGGCQPPPQHILLKIPAANDEVEPIEPVTTANIASRRLWLGLKYWQNEPVITKMSMVSKPKRRLTLNVPKLRYIVRGNKMGTVEGLRSPGECLFLLTNRGILEARECVEKMTGGIPLCRVV</sequence>
<reference evidence="4 5" key="1">
    <citation type="submission" date="2016-06" db="EMBL/GenBank/DDBJ databases">
        <authorList>
            <person name="Kjaerup R.B."/>
            <person name="Dalgaard T.S."/>
            <person name="Juul-Madsen H.R."/>
        </authorList>
    </citation>
    <scope>NUCLEOTIDE SEQUENCE [LARGE SCALE GENOMIC DNA]</scope>
    <source>
        <strain evidence="4 5">Pb300</strain>
    </source>
</reference>
<dbReference type="VEuPathDB" id="FungiDB:PABG_11609"/>
<dbReference type="Proteomes" id="UP000242814">
    <property type="component" value="Unassembled WGS sequence"/>
</dbReference>
<dbReference type="Gene3D" id="3.30.1490.10">
    <property type="match status" value="1"/>
</dbReference>
<keyword evidence="3" id="KW-0687">Ribonucleoprotein</keyword>
<comment type="similarity">
    <text evidence="1">Belongs to the universal ribosomal protein uS8 family.</text>
</comment>
<comment type="caution">
    <text evidence="4">The sequence shown here is derived from an EMBL/GenBank/DDBJ whole genome shotgun (WGS) entry which is preliminary data.</text>
</comment>
<evidence type="ECO:0000256" key="2">
    <source>
        <dbReference type="ARBA" id="ARBA00022980"/>
    </source>
</evidence>
<dbReference type="InterPro" id="IPR000630">
    <property type="entry name" value="Ribosomal_uS8"/>
</dbReference>
<dbReference type="Gene3D" id="3.30.1370.30">
    <property type="match status" value="1"/>
</dbReference>
<dbReference type="GO" id="GO:0006412">
    <property type="term" value="P:translation"/>
    <property type="evidence" value="ECO:0007669"/>
    <property type="project" value="InterPro"/>
</dbReference>
<evidence type="ECO:0008006" key="6">
    <source>
        <dbReference type="Google" id="ProtNLM"/>
    </source>
</evidence>
<dbReference type="Pfam" id="PF00410">
    <property type="entry name" value="Ribosomal_S8"/>
    <property type="match status" value="1"/>
</dbReference>
<dbReference type="SUPFAM" id="SSF56047">
    <property type="entry name" value="Ribosomal protein S8"/>
    <property type="match status" value="1"/>
</dbReference>
<dbReference type="VEuPathDB" id="FungiDB:PABG_11608"/>
<keyword evidence="2" id="KW-0689">Ribosomal protein</keyword>
<evidence type="ECO:0000313" key="5">
    <source>
        <dbReference type="Proteomes" id="UP000242814"/>
    </source>
</evidence>
<proteinExistence type="inferred from homology"/>
<gene>
    <name evidence="4" type="ORF">ACO22_04875</name>
</gene>
<name>A0A1D2JBS8_PARBR</name>
<dbReference type="AlphaFoldDB" id="A0A1D2JBS8"/>
<accession>A0A1D2JBS8</accession>
<dbReference type="GO" id="GO:1990904">
    <property type="term" value="C:ribonucleoprotein complex"/>
    <property type="evidence" value="ECO:0007669"/>
    <property type="project" value="UniProtKB-KW"/>
</dbReference>
<evidence type="ECO:0000313" key="4">
    <source>
        <dbReference type="EMBL" id="ODH25986.1"/>
    </source>
</evidence>
<dbReference type="FunFam" id="3.30.1370.30:FF:000006">
    <property type="entry name" value="40S ribosomal protein S8"/>
    <property type="match status" value="1"/>
</dbReference>